<evidence type="ECO:0000256" key="1">
    <source>
        <dbReference type="SAM" id="MobiDB-lite"/>
    </source>
</evidence>
<keyword evidence="3" id="KW-1185">Reference proteome</keyword>
<proteinExistence type="predicted"/>
<name>B9T0E2_RICCO</name>
<feature type="compositionally biased region" description="Basic and acidic residues" evidence="1">
    <location>
        <begin position="91"/>
        <end position="100"/>
    </location>
</feature>
<gene>
    <name evidence="2" type="ORF">RCOM_0507760</name>
</gene>
<dbReference type="AlphaFoldDB" id="B9T0E2"/>
<dbReference type="InParanoid" id="B9T0E2"/>
<accession>B9T0E2</accession>
<organism evidence="2 3">
    <name type="scientific">Ricinus communis</name>
    <name type="common">Castor bean</name>
    <dbReference type="NCBI Taxonomy" id="3988"/>
    <lineage>
        <taxon>Eukaryota</taxon>
        <taxon>Viridiplantae</taxon>
        <taxon>Streptophyta</taxon>
        <taxon>Embryophyta</taxon>
        <taxon>Tracheophyta</taxon>
        <taxon>Spermatophyta</taxon>
        <taxon>Magnoliopsida</taxon>
        <taxon>eudicotyledons</taxon>
        <taxon>Gunneridae</taxon>
        <taxon>Pentapetalae</taxon>
        <taxon>rosids</taxon>
        <taxon>fabids</taxon>
        <taxon>Malpighiales</taxon>
        <taxon>Euphorbiaceae</taxon>
        <taxon>Acalyphoideae</taxon>
        <taxon>Acalypheae</taxon>
        <taxon>Ricinus</taxon>
    </lineage>
</organism>
<evidence type="ECO:0000313" key="2">
    <source>
        <dbReference type="EMBL" id="EEF30670.1"/>
    </source>
</evidence>
<reference evidence="3" key="1">
    <citation type="journal article" date="2010" name="Nat. Biotechnol.">
        <title>Draft genome sequence of the oilseed species Ricinus communis.</title>
        <authorList>
            <person name="Chan A.P."/>
            <person name="Crabtree J."/>
            <person name="Zhao Q."/>
            <person name="Lorenzi H."/>
            <person name="Orvis J."/>
            <person name="Puiu D."/>
            <person name="Melake-Berhan A."/>
            <person name="Jones K.M."/>
            <person name="Redman J."/>
            <person name="Chen G."/>
            <person name="Cahoon E.B."/>
            <person name="Gedil M."/>
            <person name="Stanke M."/>
            <person name="Haas B.J."/>
            <person name="Wortman J.R."/>
            <person name="Fraser-Liggett C.M."/>
            <person name="Ravel J."/>
            <person name="Rabinowicz P.D."/>
        </authorList>
    </citation>
    <scope>NUCLEOTIDE SEQUENCE [LARGE SCALE GENOMIC DNA]</scope>
    <source>
        <strain evidence="3">cv. Hale</strain>
    </source>
</reference>
<dbReference type="PANTHER" id="PTHR34222:SF43">
    <property type="entry name" value="RETROTRANSPOSON GAG DOMAIN-CONTAINING PROTEIN"/>
    <property type="match status" value="1"/>
</dbReference>
<dbReference type="EMBL" id="EQ974302">
    <property type="protein sequence ID" value="EEF30670.1"/>
    <property type="molecule type" value="Genomic_DNA"/>
</dbReference>
<dbReference type="Proteomes" id="UP000008311">
    <property type="component" value="Unassembled WGS sequence"/>
</dbReference>
<dbReference type="PANTHER" id="PTHR34222">
    <property type="entry name" value="GAG_PRE-INTEGRS DOMAIN-CONTAINING PROTEIN"/>
    <property type="match status" value="1"/>
</dbReference>
<sequence length="100" mass="10857">MDGLDDKLDGIRKDILHMQPFPTVEHAYGHVRRESTCQAVMIGTKADETQGAVLASKSLKIGTSTSAQKGKSNLKKNTDGQKCTHCGGSKHTWETGKEET</sequence>
<protein>
    <submittedName>
        <fullName evidence="2">Uncharacterized protein</fullName>
    </submittedName>
</protein>
<evidence type="ECO:0000313" key="3">
    <source>
        <dbReference type="Proteomes" id="UP000008311"/>
    </source>
</evidence>
<feature type="region of interest" description="Disordered" evidence="1">
    <location>
        <begin position="64"/>
        <end position="100"/>
    </location>
</feature>